<accession>A0A0K2VB64</accession>
<dbReference type="EMBL" id="HACA01030041">
    <property type="protein sequence ID" value="CDW47402.1"/>
    <property type="molecule type" value="Transcribed_RNA"/>
</dbReference>
<protein>
    <submittedName>
        <fullName evidence="1">Uncharacterized protein</fullName>
    </submittedName>
</protein>
<proteinExistence type="predicted"/>
<organism evidence="1">
    <name type="scientific">Lepeophtheirus salmonis</name>
    <name type="common">Salmon louse</name>
    <name type="synonym">Caligus salmonis</name>
    <dbReference type="NCBI Taxonomy" id="72036"/>
    <lineage>
        <taxon>Eukaryota</taxon>
        <taxon>Metazoa</taxon>
        <taxon>Ecdysozoa</taxon>
        <taxon>Arthropoda</taxon>
        <taxon>Crustacea</taxon>
        <taxon>Multicrustacea</taxon>
        <taxon>Hexanauplia</taxon>
        <taxon>Copepoda</taxon>
        <taxon>Siphonostomatoida</taxon>
        <taxon>Caligidae</taxon>
        <taxon>Lepeophtheirus</taxon>
    </lineage>
</organism>
<sequence>MYGIVESFTIYGMQYSLNKSLFTHLLLTDLIYCVFVDSRTCNLRICRFPSPLKKLTVSYSNLSSTSTYFYVFKNSLNLQFLEVDRIKFFIENLTDIIFAFDL</sequence>
<dbReference type="AlphaFoldDB" id="A0A0K2VB64"/>
<reference evidence="1" key="1">
    <citation type="submission" date="2014-05" db="EMBL/GenBank/DDBJ databases">
        <authorList>
            <person name="Chronopoulou M."/>
        </authorList>
    </citation>
    <scope>NUCLEOTIDE SEQUENCE</scope>
    <source>
        <tissue evidence="1">Whole organism</tissue>
    </source>
</reference>
<name>A0A0K2VB64_LEPSM</name>
<evidence type="ECO:0000313" key="1">
    <source>
        <dbReference type="EMBL" id="CDW47402.1"/>
    </source>
</evidence>